<organism evidence="1 2">
    <name type="scientific">Nocardioides mangrovi</name>
    <dbReference type="NCBI Taxonomy" id="2874580"/>
    <lineage>
        <taxon>Bacteria</taxon>
        <taxon>Bacillati</taxon>
        <taxon>Actinomycetota</taxon>
        <taxon>Actinomycetes</taxon>
        <taxon>Propionibacteriales</taxon>
        <taxon>Nocardioidaceae</taxon>
        <taxon>Nocardioides</taxon>
    </lineage>
</organism>
<protein>
    <recommendedName>
        <fullName evidence="3">Addiction module protein</fullName>
    </recommendedName>
</protein>
<sequence>MEERQEVVRELWESSDATEAVAELEQAAPPKVCKRMRGVTFDAMFEGSREDLGAAWRDLLQREGKYDGTGESIRDLVLGRDRE</sequence>
<gene>
    <name evidence="1" type="ORF">K8U61_14785</name>
</gene>
<keyword evidence="2" id="KW-1185">Reference proteome</keyword>
<dbReference type="RefSeq" id="WP_224123804.1">
    <property type="nucleotide sequence ID" value="NZ_JAIQZJ010000008.1"/>
</dbReference>
<proteinExistence type="predicted"/>
<dbReference type="EMBL" id="JAIQZJ010000008">
    <property type="protein sequence ID" value="MBZ5739436.1"/>
    <property type="molecule type" value="Genomic_DNA"/>
</dbReference>
<evidence type="ECO:0000313" key="2">
    <source>
        <dbReference type="Proteomes" id="UP000780875"/>
    </source>
</evidence>
<comment type="caution">
    <text evidence="1">The sequence shown here is derived from an EMBL/GenBank/DDBJ whole genome shotgun (WGS) entry which is preliminary data.</text>
</comment>
<dbReference type="Proteomes" id="UP000780875">
    <property type="component" value="Unassembled WGS sequence"/>
</dbReference>
<evidence type="ECO:0008006" key="3">
    <source>
        <dbReference type="Google" id="ProtNLM"/>
    </source>
</evidence>
<accession>A0ABS7UEK5</accession>
<name>A0ABS7UEK5_9ACTN</name>
<reference evidence="1 2" key="1">
    <citation type="submission" date="2021-09" db="EMBL/GenBank/DDBJ databases">
        <title>Whole genome sequence of Nocardioides sp. GBK3QG-3.</title>
        <authorList>
            <person name="Tuo L."/>
        </authorList>
    </citation>
    <scope>NUCLEOTIDE SEQUENCE [LARGE SCALE GENOMIC DNA]</scope>
    <source>
        <strain evidence="1 2">GBK3QG-3</strain>
    </source>
</reference>
<evidence type="ECO:0000313" key="1">
    <source>
        <dbReference type="EMBL" id="MBZ5739436.1"/>
    </source>
</evidence>